<dbReference type="GO" id="GO:0006511">
    <property type="term" value="P:ubiquitin-dependent protein catabolic process"/>
    <property type="evidence" value="ECO:0007669"/>
    <property type="project" value="TreeGrafter"/>
</dbReference>
<dbReference type="Proteomes" id="UP000663828">
    <property type="component" value="Unassembled WGS sequence"/>
</dbReference>
<dbReference type="Pfam" id="PF13639">
    <property type="entry name" value="zf-RING_2"/>
    <property type="match status" value="1"/>
</dbReference>
<evidence type="ECO:0000256" key="3">
    <source>
        <dbReference type="ARBA" id="ARBA00022833"/>
    </source>
</evidence>
<evidence type="ECO:0000313" key="7">
    <source>
        <dbReference type="EMBL" id="CAF0929547.1"/>
    </source>
</evidence>
<dbReference type="InterPro" id="IPR051834">
    <property type="entry name" value="RING_finger_E3_ligase"/>
</dbReference>
<dbReference type="CDD" id="cd16454">
    <property type="entry name" value="RING-H2_PA-TM-RING"/>
    <property type="match status" value="1"/>
</dbReference>
<protein>
    <recommendedName>
        <fullName evidence="5">RING-type domain-containing protein</fullName>
    </recommendedName>
</protein>
<evidence type="ECO:0000313" key="6">
    <source>
        <dbReference type="EMBL" id="CAF0783517.1"/>
    </source>
</evidence>
<evidence type="ECO:0000256" key="4">
    <source>
        <dbReference type="PROSITE-ProRule" id="PRU00175"/>
    </source>
</evidence>
<dbReference type="PROSITE" id="PS50089">
    <property type="entry name" value="ZF_RING_2"/>
    <property type="match status" value="1"/>
</dbReference>
<evidence type="ECO:0000256" key="2">
    <source>
        <dbReference type="ARBA" id="ARBA00022771"/>
    </source>
</evidence>
<evidence type="ECO:0000259" key="5">
    <source>
        <dbReference type="PROSITE" id="PS50089"/>
    </source>
</evidence>
<dbReference type="InterPro" id="IPR013083">
    <property type="entry name" value="Znf_RING/FYVE/PHD"/>
</dbReference>
<dbReference type="PANTHER" id="PTHR45931">
    <property type="entry name" value="SI:CH211-59O9.10"/>
    <property type="match status" value="1"/>
</dbReference>
<dbReference type="EMBL" id="CAJNOJ010000010">
    <property type="protein sequence ID" value="CAF0783517.1"/>
    <property type="molecule type" value="Genomic_DNA"/>
</dbReference>
<dbReference type="OrthoDB" id="8062037at2759"/>
<organism evidence="7 8">
    <name type="scientific">Adineta ricciae</name>
    <name type="common">Rotifer</name>
    <dbReference type="NCBI Taxonomy" id="249248"/>
    <lineage>
        <taxon>Eukaryota</taxon>
        <taxon>Metazoa</taxon>
        <taxon>Spiralia</taxon>
        <taxon>Gnathifera</taxon>
        <taxon>Rotifera</taxon>
        <taxon>Eurotatoria</taxon>
        <taxon>Bdelloidea</taxon>
        <taxon>Adinetida</taxon>
        <taxon>Adinetidae</taxon>
        <taxon>Adineta</taxon>
    </lineage>
</organism>
<keyword evidence="3" id="KW-0862">Zinc</keyword>
<dbReference type="PANTHER" id="PTHR45931:SF3">
    <property type="entry name" value="RING ZINC FINGER-CONTAINING PROTEIN"/>
    <property type="match status" value="1"/>
</dbReference>
<dbReference type="InterPro" id="IPR001841">
    <property type="entry name" value="Znf_RING"/>
</dbReference>
<feature type="domain" description="RING-type" evidence="5">
    <location>
        <begin position="202"/>
        <end position="244"/>
    </location>
</feature>
<dbReference type="AlphaFoldDB" id="A0A814BP79"/>
<keyword evidence="8" id="KW-1185">Reference proteome</keyword>
<proteinExistence type="predicted"/>
<evidence type="ECO:0000313" key="8">
    <source>
        <dbReference type="Proteomes" id="UP000663828"/>
    </source>
</evidence>
<dbReference type="Proteomes" id="UP000663852">
    <property type="component" value="Unassembled WGS sequence"/>
</dbReference>
<dbReference type="SMART" id="SM00184">
    <property type="entry name" value="RING"/>
    <property type="match status" value="1"/>
</dbReference>
<comment type="caution">
    <text evidence="7">The sequence shown here is derived from an EMBL/GenBank/DDBJ whole genome shotgun (WGS) entry which is preliminary data.</text>
</comment>
<name>A0A814BP79_ADIRI</name>
<dbReference type="GO" id="GO:0061630">
    <property type="term" value="F:ubiquitin protein ligase activity"/>
    <property type="evidence" value="ECO:0007669"/>
    <property type="project" value="TreeGrafter"/>
</dbReference>
<sequence length="321" mass="36965">MSNSNEESSAVTYTCQTCRTRNPSRTRCVQCQAGFSEDSETRQENDQQITLVHQFQNLFTDDFDPQSFANTLLPMLIQPPHQQFRSRRKRPPRRIKRIARPFRNLTPLNLPPLQVRHNPTSSIPILNINEFVPGQILTAQSQPNVPLIQIPLQLFIFDPNMENLGTRIFREDNQLRPLSQENIDQLPVLTMTTSSLTVNPACSICLENFDLLMQVKQLPICHHIFHCNCLTEWLLQHSTCPMCRANVLSHRSTFPSVTNDYRMEQFFVDTLEQQPRITIAPNPPVKTIDLSRISPETAAPYQQTLSNTLQLPRFDSSTNRE</sequence>
<dbReference type="SUPFAM" id="SSF57850">
    <property type="entry name" value="RING/U-box"/>
    <property type="match status" value="1"/>
</dbReference>
<dbReference type="Gene3D" id="3.30.40.10">
    <property type="entry name" value="Zinc/RING finger domain, C3HC4 (zinc finger)"/>
    <property type="match status" value="1"/>
</dbReference>
<gene>
    <name evidence="6" type="ORF">EDS130_LOCUS3965</name>
    <name evidence="7" type="ORF">XAT740_LOCUS9497</name>
</gene>
<reference evidence="7" key="1">
    <citation type="submission" date="2021-02" db="EMBL/GenBank/DDBJ databases">
        <authorList>
            <person name="Nowell W R."/>
        </authorList>
    </citation>
    <scope>NUCLEOTIDE SEQUENCE</scope>
</reference>
<keyword evidence="2 4" id="KW-0863">Zinc-finger</keyword>
<dbReference type="EMBL" id="CAJNOR010000490">
    <property type="protein sequence ID" value="CAF0929547.1"/>
    <property type="molecule type" value="Genomic_DNA"/>
</dbReference>
<dbReference type="GO" id="GO:0005634">
    <property type="term" value="C:nucleus"/>
    <property type="evidence" value="ECO:0007669"/>
    <property type="project" value="TreeGrafter"/>
</dbReference>
<dbReference type="GO" id="GO:0008270">
    <property type="term" value="F:zinc ion binding"/>
    <property type="evidence" value="ECO:0007669"/>
    <property type="project" value="UniProtKB-KW"/>
</dbReference>
<keyword evidence="1" id="KW-0479">Metal-binding</keyword>
<accession>A0A814BP79</accession>
<evidence type="ECO:0000256" key="1">
    <source>
        <dbReference type="ARBA" id="ARBA00022723"/>
    </source>
</evidence>